<dbReference type="Proteomes" id="UP001597185">
    <property type="component" value="Unassembled WGS sequence"/>
</dbReference>
<evidence type="ECO:0000256" key="5">
    <source>
        <dbReference type="ARBA" id="ARBA00022777"/>
    </source>
</evidence>
<comment type="caution">
    <text evidence="9">The sequence shown here is derived from an EMBL/GenBank/DDBJ whole genome shotgun (WGS) entry which is preliminary data.</text>
</comment>
<dbReference type="InterPro" id="IPR005467">
    <property type="entry name" value="His_kinase_dom"/>
</dbReference>
<evidence type="ECO:0000256" key="1">
    <source>
        <dbReference type="ARBA" id="ARBA00000085"/>
    </source>
</evidence>
<dbReference type="Pfam" id="PF00512">
    <property type="entry name" value="HisKA"/>
    <property type="match status" value="1"/>
</dbReference>
<dbReference type="Gene3D" id="3.30.565.10">
    <property type="entry name" value="Histidine kinase-like ATPase, C-terminal domain"/>
    <property type="match status" value="1"/>
</dbReference>
<dbReference type="InterPro" id="IPR004358">
    <property type="entry name" value="Sig_transdc_His_kin-like_C"/>
</dbReference>
<evidence type="ECO:0000256" key="2">
    <source>
        <dbReference type="ARBA" id="ARBA00012438"/>
    </source>
</evidence>
<dbReference type="SMART" id="SM00387">
    <property type="entry name" value="HATPase_c"/>
    <property type="match status" value="1"/>
</dbReference>
<dbReference type="InterPro" id="IPR050736">
    <property type="entry name" value="Sensor_HK_Regulatory"/>
</dbReference>
<evidence type="ECO:0000256" key="3">
    <source>
        <dbReference type="ARBA" id="ARBA00022553"/>
    </source>
</evidence>
<keyword evidence="5 9" id="KW-0418">Kinase</keyword>
<dbReference type="Gene3D" id="1.10.287.130">
    <property type="match status" value="1"/>
</dbReference>
<dbReference type="SMART" id="SM00388">
    <property type="entry name" value="HisKA"/>
    <property type="match status" value="1"/>
</dbReference>
<keyword evidence="4" id="KW-0808">Transferase</keyword>
<evidence type="ECO:0000259" key="8">
    <source>
        <dbReference type="PROSITE" id="PS50109"/>
    </source>
</evidence>
<organism evidence="9 10">
    <name type="scientific">Halorubrum laminariae</name>
    <dbReference type="NCBI Taxonomy" id="1433523"/>
    <lineage>
        <taxon>Archaea</taxon>
        <taxon>Methanobacteriati</taxon>
        <taxon>Methanobacteriota</taxon>
        <taxon>Stenosarchaea group</taxon>
        <taxon>Halobacteria</taxon>
        <taxon>Halobacteriales</taxon>
        <taxon>Haloferacaceae</taxon>
        <taxon>Halorubrum</taxon>
    </lineage>
</organism>
<dbReference type="PANTHER" id="PTHR43711">
    <property type="entry name" value="TWO-COMPONENT HISTIDINE KINASE"/>
    <property type="match status" value="1"/>
</dbReference>
<sequence length="398" mass="43513">MCHSMERRPGIAYRRPDGDPDRFVPEVVGESRLNAANLPQTEWSTAVADADCDRFRAALDEGRVDITYRLTLDDTQTWVRERGVRDETGDIVGYLFTAGDRVERNRQLERQRERLEEFASVVSHDLRNPLSVAVGNIELATEFEGDASAERLDRALDALDWMDDLISDLLALAREGRSVEEPTPEDLAVIVDEAWRTVGATADARLVVEAPLPRIECDRRRLRQALENLFRNAIEHGTDGDAGDTFGDRDGYGAAGDRSDRVPPGTFTSGADGDAPIAADESDLDPASDPESVAESAADPTIRVFVGRLDRGFYVADDGDGIDPSDRESVFEPGHTTAEGGTGFGLAIVDRIAGAHEWEVSLTESRTGGARFEFDDVTVIDSVRSPDADEITDDDSVS</sequence>
<dbReference type="InterPro" id="IPR036890">
    <property type="entry name" value="HATPase_C_sf"/>
</dbReference>
<proteinExistence type="predicted"/>
<feature type="region of interest" description="Disordered" evidence="7">
    <location>
        <begin position="1"/>
        <end position="20"/>
    </location>
</feature>
<evidence type="ECO:0000256" key="4">
    <source>
        <dbReference type="ARBA" id="ARBA00022679"/>
    </source>
</evidence>
<evidence type="ECO:0000313" key="10">
    <source>
        <dbReference type="Proteomes" id="UP001597185"/>
    </source>
</evidence>
<feature type="domain" description="Histidine kinase" evidence="8">
    <location>
        <begin position="121"/>
        <end position="374"/>
    </location>
</feature>
<dbReference type="CDD" id="cd00082">
    <property type="entry name" value="HisKA"/>
    <property type="match status" value="1"/>
</dbReference>
<dbReference type="InterPro" id="IPR036097">
    <property type="entry name" value="HisK_dim/P_sf"/>
</dbReference>
<reference evidence="9 10" key="1">
    <citation type="journal article" date="2019" name="Int. J. Syst. Evol. Microbiol.">
        <title>The Global Catalogue of Microorganisms (GCM) 10K type strain sequencing project: providing services to taxonomists for standard genome sequencing and annotation.</title>
        <authorList>
            <consortium name="The Broad Institute Genomics Platform"/>
            <consortium name="The Broad Institute Genome Sequencing Center for Infectious Disease"/>
            <person name="Wu L."/>
            <person name="Ma J."/>
        </authorList>
    </citation>
    <scope>NUCLEOTIDE SEQUENCE [LARGE SCALE GENOMIC DNA]</scope>
    <source>
        <strain evidence="9 10">CGMCC 1.12689</strain>
    </source>
</reference>
<dbReference type="EC" id="2.7.13.3" evidence="2"/>
<dbReference type="SUPFAM" id="SSF47384">
    <property type="entry name" value="Homodimeric domain of signal transducing histidine kinase"/>
    <property type="match status" value="1"/>
</dbReference>
<dbReference type="AlphaFoldDB" id="A0ABD6C777"/>
<dbReference type="GO" id="GO:0004673">
    <property type="term" value="F:protein histidine kinase activity"/>
    <property type="evidence" value="ECO:0007669"/>
    <property type="project" value="UniProtKB-EC"/>
</dbReference>
<evidence type="ECO:0000313" key="9">
    <source>
        <dbReference type="EMBL" id="MFD1572441.1"/>
    </source>
</evidence>
<comment type="catalytic activity">
    <reaction evidence="1">
        <text>ATP + protein L-histidine = ADP + protein N-phospho-L-histidine.</text>
        <dbReference type="EC" id="2.7.13.3"/>
    </reaction>
</comment>
<dbReference type="PRINTS" id="PR00344">
    <property type="entry name" value="BCTRLSENSOR"/>
</dbReference>
<name>A0ABD6C777_9EURY</name>
<feature type="region of interest" description="Disordered" evidence="7">
    <location>
        <begin position="237"/>
        <end position="298"/>
    </location>
</feature>
<evidence type="ECO:0000256" key="7">
    <source>
        <dbReference type="SAM" id="MobiDB-lite"/>
    </source>
</evidence>
<keyword evidence="6" id="KW-0902">Two-component regulatory system</keyword>
<keyword evidence="3" id="KW-0597">Phosphoprotein</keyword>
<dbReference type="Pfam" id="PF02518">
    <property type="entry name" value="HATPase_c"/>
    <property type="match status" value="1"/>
</dbReference>
<evidence type="ECO:0000256" key="6">
    <source>
        <dbReference type="ARBA" id="ARBA00023012"/>
    </source>
</evidence>
<feature type="compositionally biased region" description="Basic and acidic residues" evidence="7">
    <location>
        <begin position="246"/>
        <end position="261"/>
    </location>
</feature>
<dbReference type="InterPro" id="IPR003594">
    <property type="entry name" value="HATPase_dom"/>
</dbReference>
<gene>
    <name evidence="9" type="ORF">ACFR9T_18005</name>
</gene>
<dbReference type="InterPro" id="IPR003661">
    <property type="entry name" value="HisK_dim/P_dom"/>
</dbReference>
<protein>
    <recommendedName>
        <fullName evidence="2">histidine kinase</fullName>
        <ecNumber evidence="2">2.7.13.3</ecNumber>
    </recommendedName>
</protein>
<dbReference type="EMBL" id="JBHUDB010000027">
    <property type="protein sequence ID" value="MFD1572441.1"/>
    <property type="molecule type" value="Genomic_DNA"/>
</dbReference>
<keyword evidence="10" id="KW-1185">Reference proteome</keyword>
<dbReference type="PANTHER" id="PTHR43711:SF1">
    <property type="entry name" value="HISTIDINE KINASE 1"/>
    <property type="match status" value="1"/>
</dbReference>
<dbReference type="SUPFAM" id="SSF55874">
    <property type="entry name" value="ATPase domain of HSP90 chaperone/DNA topoisomerase II/histidine kinase"/>
    <property type="match status" value="1"/>
</dbReference>
<dbReference type="PROSITE" id="PS50109">
    <property type="entry name" value="HIS_KIN"/>
    <property type="match status" value="1"/>
</dbReference>
<dbReference type="GO" id="GO:0000160">
    <property type="term" value="P:phosphorelay signal transduction system"/>
    <property type="evidence" value="ECO:0007669"/>
    <property type="project" value="UniProtKB-KW"/>
</dbReference>
<accession>A0ABD6C777</accession>